<dbReference type="RefSeq" id="WP_395118010.1">
    <property type="nucleotide sequence ID" value="NZ_CP170721.1"/>
</dbReference>
<dbReference type="AlphaFoldDB" id="A0AB74UUQ9"/>
<organism evidence="1">
    <name type="scientific">Rhodanobacter sp. FW102-FHT14D07</name>
    <dbReference type="NCBI Taxonomy" id="3351462"/>
    <lineage>
        <taxon>Bacteria</taxon>
        <taxon>Pseudomonadati</taxon>
        <taxon>Pseudomonadota</taxon>
        <taxon>Gammaproteobacteria</taxon>
        <taxon>Lysobacterales</taxon>
        <taxon>Rhodanobacteraceae</taxon>
        <taxon>Rhodanobacter</taxon>
    </lineage>
</organism>
<gene>
    <name evidence="1" type="ORF">ACFYG5_08535</name>
</gene>
<evidence type="ECO:0000313" key="1">
    <source>
        <dbReference type="EMBL" id="XIA20155.1"/>
    </source>
</evidence>
<dbReference type="EMBL" id="CP170721">
    <property type="protein sequence ID" value="XIA20155.1"/>
    <property type="molecule type" value="Genomic_DNA"/>
</dbReference>
<proteinExistence type="predicted"/>
<protein>
    <submittedName>
        <fullName evidence="1">Transcriptional regulator</fullName>
    </submittedName>
</protein>
<sequence>MFEFIESPLFERLIYDYLDDEGYGALQAALSQWPEAGDLIPGSGGCRKLRWHLPGKGKRGGLRVVYYVKLRDGRIWLLAVYGKSMQENVPAHVLKALKEEFVHGEND</sequence>
<dbReference type="InterPro" id="IPR009387">
    <property type="entry name" value="HigB-2"/>
</dbReference>
<reference evidence="1" key="1">
    <citation type="submission" date="2024-10" db="EMBL/GenBank/DDBJ databases">
        <authorList>
            <person name="Lesea H.P."/>
            <person name="Kuehl J.V."/>
            <person name="Chandonia J.-M."/>
        </authorList>
    </citation>
    <scope>NUCLEOTIDE SEQUENCE</scope>
    <source>
        <strain evidence="1">FW102-FHT14D07</strain>
    </source>
</reference>
<accession>A0AB74UUQ9</accession>
<dbReference type="PIRSF" id="PIRSF039032">
    <property type="entry name" value="HigB-2"/>
    <property type="match status" value="1"/>
</dbReference>
<name>A0AB74UUQ9_9GAMM</name>